<sequence length="371" mass="40935">MATEIQLRCYNSFAQLRADAAGRLDGGAQPGPFDRLDWFEALHARAFEGEYPLVLQASRGDAYAWLFLTGPTGGPLRGIANWYSFVFRPQFASAADGATRLALLTAIARDLRGRSVQLRFHPIIDDTPADDALLTNAFEAAGWRVISRVMARKRLLHLPPDACFEDYWGQRPGALRSTFKRKAHRHPLDIAIHGSIDDQSWAALEALFGASWKPEGDDFAFLRTFAESEAVAGRLRLGLGRLDGQPAAVELWTIEQGRAYIHKLAFDERFAHASPGTQLSHAMFRNAIDVDKVRLIDFGTGDNDYKANWMPAAVPMRQVDAFDLRHPASWRPAFAAWLSALSQPGGEGTHIESKASGGRRAALDLAVRGKA</sequence>
<gene>
    <name evidence="2" type="ORF">KK488_08220</name>
</gene>
<keyword evidence="2" id="KW-0012">Acyltransferase</keyword>
<dbReference type="AlphaFoldDB" id="A0A9X1IQX7"/>
<evidence type="ECO:0000313" key="2">
    <source>
        <dbReference type="EMBL" id="MBT2186929.1"/>
    </source>
</evidence>
<dbReference type="GO" id="GO:0016746">
    <property type="term" value="F:acyltransferase activity"/>
    <property type="evidence" value="ECO:0007669"/>
    <property type="project" value="UniProtKB-KW"/>
</dbReference>
<dbReference type="Proteomes" id="UP001138757">
    <property type="component" value="Unassembled WGS sequence"/>
</dbReference>
<dbReference type="InterPro" id="IPR038740">
    <property type="entry name" value="BioF2-like_GNAT_dom"/>
</dbReference>
<keyword evidence="2" id="KW-0808">Transferase</keyword>
<evidence type="ECO:0000259" key="1">
    <source>
        <dbReference type="Pfam" id="PF13480"/>
    </source>
</evidence>
<proteinExistence type="predicted"/>
<keyword evidence="3" id="KW-1185">Reference proteome</keyword>
<dbReference type="SUPFAM" id="SSF55729">
    <property type="entry name" value="Acyl-CoA N-acyltransferases (Nat)"/>
    <property type="match status" value="1"/>
</dbReference>
<dbReference type="EMBL" id="JAHGAW010000005">
    <property type="protein sequence ID" value="MBT2186929.1"/>
    <property type="molecule type" value="Genomic_DNA"/>
</dbReference>
<reference evidence="2" key="1">
    <citation type="submission" date="2021-05" db="EMBL/GenBank/DDBJ databases">
        <title>Genome of Sphingobium sp. strain.</title>
        <authorList>
            <person name="Fan R."/>
        </authorList>
    </citation>
    <scope>NUCLEOTIDE SEQUENCE</scope>
    <source>
        <strain evidence="2">H33</strain>
    </source>
</reference>
<accession>A0A9X1IQX7</accession>
<dbReference type="Pfam" id="PF13480">
    <property type="entry name" value="Acetyltransf_6"/>
    <property type="match status" value="1"/>
</dbReference>
<name>A0A9X1IQX7_9SPHN</name>
<feature type="domain" description="BioF2-like acetyltransferase" evidence="1">
    <location>
        <begin position="182"/>
        <end position="306"/>
    </location>
</feature>
<evidence type="ECO:0000313" key="3">
    <source>
        <dbReference type="Proteomes" id="UP001138757"/>
    </source>
</evidence>
<protein>
    <submittedName>
        <fullName evidence="2">GNAT family N-acetyltransferase</fullName>
        <ecNumber evidence="2">2.3.1.-</ecNumber>
    </submittedName>
</protein>
<organism evidence="2 3">
    <name type="scientific">Sphingobium nicotianae</name>
    <dbReference type="NCBI Taxonomy" id="2782607"/>
    <lineage>
        <taxon>Bacteria</taxon>
        <taxon>Pseudomonadati</taxon>
        <taxon>Pseudomonadota</taxon>
        <taxon>Alphaproteobacteria</taxon>
        <taxon>Sphingomonadales</taxon>
        <taxon>Sphingomonadaceae</taxon>
        <taxon>Sphingobium</taxon>
    </lineage>
</organism>
<dbReference type="EC" id="2.3.1.-" evidence="2"/>
<comment type="caution">
    <text evidence="2">The sequence shown here is derived from an EMBL/GenBank/DDBJ whole genome shotgun (WGS) entry which is preliminary data.</text>
</comment>
<dbReference type="RefSeq" id="WP_214622689.1">
    <property type="nucleotide sequence ID" value="NZ_JAHGAW010000005.1"/>
</dbReference>
<dbReference type="InterPro" id="IPR016181">
    <property type="entry name" value="Acyl_CoA_acyltransferase"/>
</dbReference>